<evidence type="ECO:0000313" key="3">
    <source>
        <dbReference type="Proteomes" id="UP000308271"/>
    </source>
</evidence>
<gene>
    <name evidence="2" type="ORF">FGF66_07100</name>
</gene>
<comment type="caution">
    <text evidence="2">The sequence shown here is derived from an EMBL/GenBank/DDBJ whole genome shotgun (WGS) entry which is preliminary data.</text>
</comment>
<evidence type="ECO:0000256" key="1">
    <source>
        <dbReference type="SAM" id="Phobius"/>
    </source>
</evidence>
<keyword evidence="1" id="KW-0812">Transmembrane</keyword>
<feature type="transmembrane region" description="Helical" evidence="1">
    <location>
        <begin position="111"/>
        <end position="130"/>
    </location>
</feature>
<sequence length="195" mass="22783">MAMKKDILERYDRLDDGRVVIDVYASKVEELYEDFDKQAPFHRKDLDEELAAYLIDCVREIGRVDFIIRITLDSIPSGEFQERIRSSLRQFFIYQQELITASTRRQLRKSLLFLFGGMVLLFLSLRFGGGMTSVSARLVYERVLVEGVTIAAWVSMWESLTILMFSYWPARQRIRLNSRIAGAEVRFQSHLEVGR</sequence>
<organism evidence="2 3">
    <name type="scientific">Chlorobaculum thiosulfatiphilum</name>
    <name type="common">Chlorobium limicola f.sp. thiosulfatophilum</name>
    <dbReference type="NCBI Taxonomy" id="115852"/>
    <lineage>
        <taxon>Bacteria</taxon>
        <taxon>Pseudomonadati</taxon>
        <taxon>Chlorobiota</taxon>
        <taxon>Chlorobiia</taxon>
        <taxon>Chlorobiales</taxon>
        <taxon>Chlorobiaceae</taxon>
        <taxon>Chlorobaculum</taxon>
    </lineage>
</organism>
<name>A0A5C4S642_CHLTI</name>
<dbReference type="Proteomes" id="UP000308271">
    <property type="component" value="Unassembled WGS sequence"/>
</dbReference>
<keyword evidence="1" id="KW-1133">Transmembrane helix</keyword>
<feature type="transmembrane region" description="Helical" evidence="1">
    <location>
        <begin position="150"/>
        <end position="170"/>
    </location>
</feature>
<keyword evidence="1" id="KW-0472">Membrane</keyword>
<proteinExistence type="predicted"/>
<protein>
    <submittedName>
        <fullName evidence="2">Uncharacterized protein</fullName>
    </submittedName>
</protein>
<evidence type="ECO:0000313" key="2">
    <source>
        <dbReference type="EMBL" id="TNJ38886.1"/>
    </source>
</evidence>
<dbReference type="AlphaFoldDB" id="A0A5C4S642"/>
<keyword evidence="3" id="KW-1185">Reference proteome</keyword>
<accession>A0A5C4S642</accession>
<dbReference type="OrthoDB" id="594695at2"/>
<dbReference type="EMBL" id="VDCH01000012">
    <property type="protein sequence ID" value="TNJ38886.1"/>
    <property type="molecule type" value="Genomic_DNA"/>
</dbReference>
<dbReference type="RefSeq" id="WP_139456972.1">
    <property type="nucleotide sequence ID" value="NZ_VDCH01000012.1"/>
</dbReference>
<reference evidence="2 3" key="1">
    <citation type="submission" date="2019-05" db="EMBL/GenBank/DDBJ databases">
        <title>Draft Whole-Genome sequence of the green sulfur bacterium Chlorobaculum thiosulfatiphilum DSM 249.</title>
        <authorList>
            <person name="Meyer T.E."/>
            <person name="Kyndt J.A."/>
        </authorList>
    </citation>
    <scope>NUCLEOTIDE SEQUENCE [LARGE SCALE GENOMIC DNA]</scope>
    <source>
        <strain evidence="2 3">DSM 249</strain>
    </source>
</reference>